<comment type="caution">
    <text evidence="2">The sequence shown here is derived from an EMBL/GenBank/DDBJ whole genome shotgun (WGS) entry which is preliminary data.</text>
</comment>
<protein>
    <recommendedName>
        <fullName evidence="1">ABM domain-containing protein</fullName>
    </recommendedName>
</protein>
<proteinExistence type="predicted"/>
<gene>
    <name evidence="2" type="ORF">GCM10023320_23110</name>
</gene>
<accession>A0ABP9NG72</accession>
<dbReference type="Pfam" id="PF03992">
    <property type="entry name" value="ABM"/>
    <property type="match status" value="1"/>
</dbReference>
<reference evidence="3" key="1">
    <citation type="journal article" date="2019" name="Int. J. Syst. Evol. Microbiol.">
        <title>The Global Catalogue of Microorganisms (GCM) 10K type strain sequencing project: providing services to taxonomists for standard genome sequencing and annotation.</title>
        <authorList>
            <consortium name="The Broad Institute Genomics Platform"/>
            <consortium name="The Broad Institute Genome Sequencing Center for Infectious Disease"/>
            <person name="Wu L."/>
            <person name="Ma J."/>
        </authorList>
    </citation>
    <scope>NUCLEOTIDE SEQUENCE [LARGE SCALE GENOMIC DNA]</scope>
    <source>
        <strain evidence="3">JCM 18302</strain>
    </source>
</reference>
<dbReference type="InterPro" id="IPR007138">
    <property type="entry name" value="ABM_dom"/>
</dbReference>
<feature type="domain" description="ABM" evidence="1">
    <location>
        <begin position="18"/>
        <end position="90"/>
    </location>
</feature>
<organism evidence="2 3">
    <name type="scientific">Pseudonocardia adelaidensis</name>
    <dbReference type="NCBI Taxonomy" id="648754"/>
    <lineage>
        <taxon>Bacteria</taxon>
        <taxon>Bacillati</taxon>
        <taxon>Actinomycetota</taxon>
        <taxon>Actinomycetes</taxon>
        <taxon>Pseudonocardiales</taxon>
        <taxon>Pseudonocardiaceae</taxon>
        <taxon>Pseudonocardia</taxon>
    </lineage>
</organism>
<sequence>MLIGGNRNRSSPKDGAHMMTVITQVTLKSGCEPEWDAAMRERLAAAKGRRGWVGGQLLIPLDGHNGRAVIGTWESRADWEAWHEDERFVESRKRMDGLQEGRSEMAWYEVVTEGRGVGTSSVGPPQ</sequence>
<evidence type="ECO:0000259" key="1">
    <source>
        <dbReference type="Pfam" id="PF03992"/>
    </source>
</evidence>
<dbReference type="EMBL" id="BAABJO010000007">
    <property type="protein sequence ID" value="GAA5118661.1"/>
    <property type="molecule type" value="Genomic_DNA"/>
</dbReference>
<dbReference type="SUPFAM" id="SSF54909">
    <property type="entry name" value="Dimeric alpha+beta barrel"/>
    <property type="match status" value="1"/>
</dbReference>
<keyword evidence="3" id="KW-1185">Reference proteome</keyword>
<dbReference type="Gene3D" id="3.30.70.100">
    <property type="match status" value="1"/>
</dbReference>
<evidence type="ECO:0000313" key="2">
    <source>
        <dbReference type="EMBL" id="GAA5118661.1"/>
    </source>
</evidence>
<name>A0ABP9NG72_9PSEU</name>
<dbReference type="InterPro" id="IPR011008">
    <property type="entry name" value="Dimeric_a/b-barrel"/>
</dbReference>
<evidence type="ECO:0000313" key="3">
    <source>
        <dbReference type="Proteomes" id="UP001500804"/>
    </source>
</evidence>
<dbReference type="Proteomes" id="UP001500804">
    <property type="component" value="Unassembled WGS sequence"/>
</dbReference>